<organism evidence="4 5">
    <name type="scientific">Bianquea renquensis</name>
    <dbReference type="NCBI Taxonomy" id="2763661"/>
    <lineage>
        <taxon>Bacteria</taxon>
        <taxon>Bacillati</taxon>
        <taxon>Bacillota</taxon>
        <taxon>Clostridia</taxon>
        <taxon>Eubacteriales</taxon>
        <taxon>Bianqueaceae</taxon>
        <taxon>Bianquea</taxon>
    </lineage>
</organism>
<keyword evidence="2" id="KW-0560">Oxidoreductase</keyword>
<name>A0A926DSH4_9FIRM</name>
<dbReference type="PRINTS" id="PR00081">
    <property type="entry name" value="GDHRDH"/>
</dbReference>
<dbReference type="PRINTS" id="PR00080">
    <property type="entry name" value="SDRFAMILY"/>
</dbReference>
<dbReference type="PANTHER" id="PTHR42760">
    <property type="entry name" value="SHORT-CHAIN DEHYDROGENASES/REDUCTASES FAMILY MEMBER"/>
    <property type="match status" value="1"/>
</dbReference>
<dbReference type="Pfam" id="PF13561">
    <property type="entry name" value="adh_short_C2"/>
    <property type="match status" value="1"/>
</dbReference>
<dbReference type="GO" id="GO:0016616">
    <property type="term" value="F:oxidoreductase activity, acting on the CH-OH group of donors, NAD or NADP as acceptor"/>
    <property type="evidence" value="ECO:0007669"/>
    <property type="project" value="UniProtKB-ARBA"/>
</dbReference>
<dbReference type="NCBIfam" id="NF005559">
    <property type="entry name" value="PRK07231.1"/>
    <property type="match status" value="1"/>
</dbReference>
<protein>
    <submittedName>
        <fullName evidence="4">SDR family oxidoreductase</fullName>
    </submittedName>
</protein>
<reference evidence="4" key="1">
    <citation type="submission" date="2020-08" db="EMBL/GenBank/DDBJ databases">
        <title>Genome public.</title>
        <authorList>
            <person name="Liu C."/>
            <person name="Sun Q."/>
        </authorList>
    </citation>
    <scope>NUCLEOTIDE SEQUENCE</scope>
    <source>
        <strain evidence="4">NSJ-32</strain>
    </source>
</reference>
<dbReference type="GO" id="GO:0006633">
    <property type="term" value="P:fatty acid biosynthetic process"/>
    <property type="evidence" value="ECO:0007669"/>
    <property type="project" value="TreeGrafter"/>
</dbReference>
<dbReference type="InterPro" id="IPR036291">
    <property type="entry name" value="NAD(P)-bd_dom_sf"/>
</dbReference>
<dbReference type="InterPro" id="IPR020904">
    <property type="entry name" value="Sc_DH/Rdtase_CS"/>
</dbReference>
<evidence type="ECO:0000256" key="2">
    <source>
        <dbReference type="ARBA" id="ARBA00023002"/>
    </source>
</evidence>
<feature type="domain" description="Ketoreductase" evidence="3">
    <location>
        <begin position="3"/>
        <end position="191"/>
    </location>
</feature>
<dbReference type="AlphaFoldDB" id="A0A926DSH4"/>
<dbReference type="RefSeq" id="WP_177717036.1">
    <property type="nucleotide sequence ID" value="NZ_JACRSQ010000022.1"/>
</dbReference>
<dbReference type="PANTHER" id="PTHR42760:SF133">
    <property type="entry name" value="3-OXOACYL-[ACYL-CARRIER-PROTEIN] REDUCTASE"/>
    <property type="match status" value="1"/>
</dbReference>
<proteinExistence type="inferred from homology"/>
<dbReference type="SMART" id="SM00822">
    <property type="entry name" value="PKS_KR"/>
    <property type="match status" value="1"/>
</dbReference>
<dbReference type="InterPro" id="IPR002347">
    <property type="entry name" value="SDR_fam"/>
</dbReference>
<dbReference type="Gene3D" id="3.40.50.720">
    <property type="entry name" value="NAD(P)-binding Rossmann-like Domain"/>
    <property type="match status" value="1"/>
</dbReference>
<comment type="similarity">
    <text evidence="1">Belongs to the short-chain dehydrogenases/reductases (SDR) family.</text>
</comment>
<sequence>MNKNVMITGANGDIGRASARRFAREGWNVCLCGHRESSLYSLKEFAEELSESYGIRALAICGDVSVKRDCEAMVAAALEHAGTLDALVNNAGTIAYSLMIRTRQEDYKRVQSCNQEGVFYMMQAAGQIMKKQMGGSIVNVSSIAGIKGCAGATAYAASKGAVNAMTKSAAVELAPYHVRVNAVAPGMIEGGLSDIMGSEQKQRASQSIALKRFGLPQEVAEGIYFLASEAASYITGSILRIDGGLLE</sequence>
<evidence type="ECO:0000313" key="5">
    <source>
        <dbReference type="Proteomes" id="UP000657006"/>
    </source>
</evidence>
<dbReference type="GO" id="GO:0008206">
    <property type="term" value="P:bile acid metabolic process"/>
    <property type="evidence" value="ECO:0007669"/>
    <property type="project" value="UniProtKB-ARBA"/>
</dbReference>
<dbReference type="PROSITE" id="PS00061">
    <property type="entry name" value="ADH_SHORT"/>
    <property type="match status" value="1"/>
</dbReference>
<gene>
    <name evidence="4" type="ORF">H8730_12950</name>
</gene>
<dbReference type="InterPro" id="IPR057326">
    <property type="entry name" value="KR_dom"/>
</dbReference>
<comment type="caution">
    <text evidence="4">The sequence shown here is derived from an EMBL/GenBank/DDBJ whole genome shotgun (WGS) entry which is preliminary data.</text>
</comment>
<dbReference type="EMBL" id="JACRSQ010000022">
    <property type="protein sequence ID" value="MBC8544448.1"/>
    <property type="molecule type" value="Genomic_DNA"/>
</dbReference>
<dbReference type="FunFam" id="3.40.50.720:FF:000084">
    <property type="entry name" value="Short-chain dehydrogenase reductase"/>
    <property type="match status" value="1"/>
</dbReference>
<keyword evidence="5" id="KW-1185">Reference proteome</keyword>
<accession>A0A926DSH4</accession>
<evidence type="ECO:0000259" key="3">
    <source>
        <dbReference type="SMART" id="SM00822"/>
    </source>
</evidence>
<evidence type="ECO:0000256" key="1">
    <source>
        <dbReference type="ARBA" id="ARBA00006484"/>
    </source>
</evidence>
<dbReference type="SUPFAM" id="SSF51735">
    <property type="entry name" value="NAD(P)-binding Rossmann-fold domains"/>
    <property type="match status" value="1"/>
</dbReference>
<evidence type="ECO:0000313" key="4">
    <source>
        <dbReference type="EMBL" id="MBC8544448.1"/>
    </source>
</evidence>
<dbReference type="CDD" id="cd05233">
    <property type="entry name" value="SDR_c"/>
    <property type="match status" value="1"/>
</dbReference>
<dbReference type="Proteomes" id="UP000657006">
    <property type="component" value="Unassembled WGS sequence"/>
</dbReference>
<dbReference type="GO" id="GO:0048038">
    <property type="term" value="F:quinone binding"/>
    <property type="evidence" value="ECO:0007669"/>
    <property type="project" value="TreeGrafter"/>
</dbReference>